<sequence>MILIKYSPQEDYLKPRKLGSILPWCFLRVAWQLGTETDNSAGIRRTVPKKMGARWPNWLEHEFTDRKIRGSNPISASRLPLSRLG</sequence>
<dbReference type="InParanoid" id="A0A419QEZ8"/>
<reference evidence="1 2" key="2">
    <citation type="journal article" date="2021" name="Genomics">
        <title>High-quality reference genome for Clonorchis sinensis.</title>
        <authorList>
            <person name="Young N.D."/>
            <person name="Stroehlein A.J."/>
            <person name="Kinkar L."/>
            <person name="Wang T."/>
            <person name="Sohn W.M."/>
            <person name="Chang B.C.H."/>
            <person name="Kaur P."/>
            <person name="Weisz D."/>
            <person name="Dudchenko O."/>
            <person name="Aiden E.L."/>
            <person name="Korhonen P.K."/>
            <person name="Gasser R.B."/>
        </authorList>
    </citation>
    <scope>NUCLEOTIDE SEQUENCE [LARGE SCALE GENOMIC DNA]</scope>
    <source>
        <strain evidence="1">Cs-k2</strain>
    </source>
</reference>
<organism evidence="1 2">
    <name type="scientific">Clonorchis sinensis</name>
    <name type="common">Chinese liver fluke</name>
    <dbReference type="NCBI Taxonomy" id="79923"/>
    <lineage>
        <taxon>Eukaryota</taxon>
        <taxon>Metazoa</taxon>
        <taxon>Spiralia</taxon>
        <taxon>Lophotrochozoa</taxon>
        <taxon>Platyhelminthes</taxon>
        <taxon>Trematoda</taxon>
        <taxon>Digenea</taxon>
        <taxon>Opisthorchiida</taxon>
        <taxon>Opisthorchiata</taxon>
        <taxon>Opisthorchiidae</taxon>
        <taxon>Clonorchis</taxon>
    </lineage>
</organism>
<dbReference type="EMBL" id="NIRI02000056">
    <property type="protein sequence ID" value="KAG5446796.1"/>
    <property type="molecule type" value="Genomic_DNA"/>
</dbReference>
<name>A0A419QEZ8_CLOSI</name>
<reference evidence="1 2" key="1">
    <citation type="journal article" date="2018" name="Biotechnol. Adv.">
        <title>Improved genomic resources and new bioinformatic workflow for the carcinogenic parasite Clonorchis sinensis: Biotechnological implications.</title>
        <authorList>
            <person name="Wang D."/>
            <person name="Korhonen P.K."/>
            <person name="Gasser R.B."/>
            <person name="Young N.D."/>
        </authorList>
    </citation>
    <scope>NUCLEOTIDE SEQUENCE [LARGE SCALE GENOMIC DNA]</scope>
    <source>
        <strain evidence="1">Cs-k2</strain>
    </source>
</reference>
<keyword evidence="2" id="KW-1185">Reference proteome</keyword>
<dbReference type="Proteomes" id="UP000286415">
    <property type="component" value="Unassembled WGS sequence"/>
</dbReference>
<gene>
    <name evidence="1" type="ORF">CSKR_105535</name>
</gene>
<protein>
    <submittedName>
        <fullName evidence="1">Uncharacterized protein</fullName>
    </submittedName>
</protein>
<dbReference type="AlphaFoldDB" id="A0A419QEZ8"/>
<dbReference type="OrthoDB" id="10474848at2759"/>
<proteinExistence type="predicted"/>
<comment type="caution">
    <text evidence="1">The sequence shown here is derived from an EMBL/GenBank/DDBJ whole genome shotgun (WGS) entry which is preliminary data.</text>
</comment>
<evidence type="ECO:0000313" key="1">
    <source>
        <dbReference type="EMBL" id="KAG5446796.1"/>
    </source>
</evidence>
<evidence type="ECO:0000313" key="2">
    <source>
        <dbReference type="Proteomes" id="UP000286415"/>
    </source>
</evidence>
<accession>A0A419QEZ8</accession>